<feature type="region of interest" description="Disordered" evidence="1">
    <location>
        <begin position="23"/>
        <end position="52"/>
    </location>
</feature>
<dbReference type="EMBL" id="HBER01050484">
    <property type="protein sequence ID" value="CAD8549955.1"/>
    <property type="molecule type" value="Transcribed_RNA"/>
</dbReference>
<accession>A0A7S0JFH1</accession>
<protein>
    <submittedName>
        <fullName evidence="2">Uncharacterized protein</fullName>
    </submittedName>
</protein>
<proteinExistence type="predicted"/>
<dbReference type="AlphaFoldDB" id="A0A7S0JFH1"/>
<feature type="compositionally biased region" description="Basic and acidic residues" evidence="1">
    <location>
        <begin position="127"/>
        <end position="143"/>
    </location>
</feature>
<reference evidence="2" key="1">
    <citation type="submission" date="2021-01" db="EMBL/GenBank/DDBJ databases">
        <authorList>
            <person name="Corre E."/>
            <person name="Pelletier E."/>
            <person name="Niang G."/>
            <person name="Scheremetjew M."/>
            <person name="Finn R."/>
            <person name="Kale V."/>
            <person name="Holt S."/>
            <person name="Cochrane G."/>
            <person name="Meng A."/>
            <person name="Brown T."/>
            <person name="Cohen L."/>
        </authorList>
    </citation>
    <scope>NUCLEOTIDE SEQUENCE</scope>
    <source>
        <strain evidence="2">RCC1130</strain>
    </source>
</reference>
<organism evidence="2">
    <name type="scientific">Calcidiscus leptoporus</name>
    <dbReference type="NCBI Taxonomy" id="127549"/>
    <lineage>
        <taxon>Eukaryota</taxon>
        <taxon>Haptista</taxon>
        <taxon>Haptophyta</taxon>
        <taxon>Prymnesiophyceae</taxon>
        <taxon>Coccolithales</taxon>
        <taxon>Calcidiscaceae</taxon>
        <taxon>Calcidiscus</taxon>
    </lineage>
</organism>
<name>A0A7S0JFH1_9EUKA</name>
<sequence length="168" mass="18456">MVSSSLGVLLDMTKRTTLVKVARRAHSAKSMGASNERRGGAQKSSLKKRKLRMKVRKMPLAAAAAASLATDDDMFVKALAPPVRFAPSVPDVEPVVEAPAAFADEDKNELFRRVISMNGAPSNMIAADEHRKRQDALKSQKAEKRQRKAQLYERLTMRSPRSHSGLSS</sequence>
<evidence type="ECO:0000313" key="2">
    <source>
        <dbReference type="EMBL" id="CAD8549955.1"/>
    </source>
</evidence>
<feature type="region of interest" description="Disordered" evidence="1">
    <location>
        <begin position="121"/>
        <end position="168"/>
    </location>
</feature>
<gene>
    <name evidence="2" type="ORF">CLEP1334_LOCUS25245</name>
</gene>
<evidence type="ECO:0000256" key="1">
    <source>
        <dbReference type="SAM" id="MobiDB-lite"/>
    </source>
</evidence>